<organism evidence="1 2">
    <name type="scientific">Mikania micrantha</name>
    <name type="common">bitter vine</name>
    <dbReference type="NCBI Taxonomy" id="192012"/>
    <lineage>
        <taxon>Eukaryota</taxon>
        <taxon>Viridiplantae</taxon>
        <taxon>Streptophyta</taxon>
        <taxon>Embryophyta</taxon>
        <taxon>Tracheophyta</taxon>
        <taxon>Spermatophyta</taxon>
        <taxon>Magnoliopsida</taxon>
        <taxon>eudicotyledons</taxon>
        <taxon>Gunneridae</taxon>
        <taxon>Pentapetalae</taxon>
        <taxon>asterids</taxon>
        <taxon>campanulids</taxon>
        <taxon>Asterales</taxon>
        <taxon>Asteraceae</taxon>
        <taxon>Asteroideae</taxon>
        <taxon>Heliantheae alliance</taxon>
        <taxon>Eupatorieae</taxon>
        <taxon>Mikania</taxon>
    </lineage>
</organism>
<name>A0A5N6NE14_9ASTR</name>
<dbReference type="AlphaFoldDB" id="A0A5N6NE14"/>
<sequence>MDLCDSFDPGLKATNKGIRAEDELKPRSKIVKKWDRRFKKLAWQSMLKDGERYIVREALVGYNEMVVTHWILRIAISKQGKRRLDGLLKGCCLVAARLLEELAASRWFAAGRDYQIEQLVV</sequence>
<dbReference type="EMBL" id="SZYD01000012">
    <property type="protein sequence ID" value="KAD4585583.1"/>
    <property type="molecule type" value="Genomic_DNA"/>
</dbReference>
<protein>
    <submittedName>
        <fullName evidence="1">Uncharacterized protein</fullName>
    </submittedName>
</protein>
<dbReference type="Proteomes" id="UP000326396">
    <property type="component" value="Linkage Group LG2"/>
</dbReference>
<gene>
    <name evidence="1" type="ORF">E3N88_23184</name>
</gene>
<reference evidence="1 2" key="1">
    <citation type="submission" date="2019-05" db="EMBL/GenBank/DDBJ databases">
        <title>Mikania micrantha, genome provides insights into the molecular mechanism of rapid growth.</title>
        <authorList>
            <person name="Liu B."/>
        </authorList>
    </citation>
    <scope>NUCLEOTIDE SEQUENCE [LARGE SCALE GENOMIC DNA]</scope>
    <source>
        <strain evidence="1">NLD-2019</strain>
        <tissue evidence="1">Leaf</tissue>
    </source>
</reference>
<proteinExistence type="predicted"/>
<evidence type="ECO:0000313" key="1">
    <source>
        <dbReference type="EMBL" id="KAD4585583.1"/>
    </source>
</evidence>
<accession>A0A5N6NE14</accession>
<keyword evidence="2" id="KW-1185">Reference proteome</keyword>
<comment type="caution">
    <text evidence="1">The sequence shown here is derived from an EMBL/GenBank/DDBJ whole genome shotgun (WGS) entry which is preliminary data.</text>
</comment>
<evidence type="ECO:0000313" key="2">
    <source>
        <dbReference type="Proteomes" id="UP000326396"/>
    </source>
</evidence>